<evidence type="ECO:0000313" key="1">
    <source>
        <dbReference type="EMBL" id="KAA6316417.1"/>
    </source>
</evidence>
<accession>A0A5J4Q449</accession>
<sequence length="54" mass="6429">MLDEDKITEIFFMFDEFCKEIKHNSRYILPISSGFRKNIVISPVVYLIVKLLSF</sequence>
<dbReference type="EMBL" id="SNRY01004890">
    <property type="protein sequence ID" value="KAA6316417.1"/>
    <property type="molecule type" value="Genomic_DNA"/>
</dbReference>
<dbReference type="AlphaFoldDB" id="A0A5J4Q449"/>
<comment type="caution">
    <text evidence="1">The sequence shown here is derived from an EMBL/GenBank/DDBJ whole genome shotgun (WGS) entry which is preliminary data.</text>
</comment>
<gene>
    <name evidence="1" type="ORF">EZS27_033271</name>
</gene>
<protein>
    <submittedName>
        <fullName evidence="1">Uncharacterized protein</fullName>
    </submittedName>
</protein>
<name>A0A5J4Q449_9ZZZZ</name>
<proteinExistence type="predicted"/>
<organism evidence="1">
    <name type="scientific">termite gut metagenome</name>
    <dbReference type="NCBI Taxonomy" id="433724"/>
    <lineage>
        <taxon>unclassified sequences</taxon>
        <taxon>metagenomes</taxon>
        <taxon>organismal metagenomes</taxon>
    </lineage>
</organism>
<reference evidence="1" key="1">
    <citation type="submission" date="2019-03" db="EMBL/GenBank/DDBJ databases">
        <title>Single cell metagenomics reveals metabolic interactions within the superorganism composed of flagellate Streblomastix strix and complex community of Bacteroidetes bacteria on its surface.</title>
        <authorList>
            <person name="Treitli S.C."/>
            <person name="Kolisko M."/>
            <person name="Husnik F."/>
            <person name="Keeling P."/>
            <person name="Hampl V."/>
        </authorList>
    </citation>
    <scope>NUCLEOTIDE SEQUENCE</scope>
    <source>
        <strain evidence="1">STM</strain>
    </source>
</reference>